<evidence type="ECO:0000256" key="5">
    <source>
        <dbReference type="ARBA" id="ARBA00023288"/>
    </source>
</evidence>
<keyword evidence="4" id="KW-0564">Palmitate</keyword>
<feature type="region of interest" description="Disordered" evidence="6">
    <location>
        <begin position="39"/>
        <end position="72"/>
    </location>
</feature>
<evidence type="ECO:0000313" key="9">
    <source>
        <dbReference type="Proteomes" id="UP000683310"/>
    </source>
</evidence>
<evidence type="ECO:0000256" key="2">
    <source>
        <dbReference type="ARBA" id="ARBA00022729"/>
    </source>
</evidence>
<reference evidence="8 9" key="1">
    <citation type="submission" date="2021-04" db="EMBL/GenBank/DDBJ databases">
        <title>Nocardia tengchongensis.</title>
        <authorList>
            <person name="Zhuang k."/>
            <person name="Ran Y."/>
            <person name="Li W."/>
        </authorList>
    </citation>
    <scope>NUCLEOTIDE SEQUENCE [LARGE SCALE GENOMIC DNA]</scope>
    <source>
        <strain evidence="8 9">CFH S0057</strain>
    </source>
</reference>
<dbReference type="EMBL" id="CP074371">
    <property type="protein sequence ID" value="QVI20639.1"/>
    <property type="molecule type" value="Genomic_DNA"/>
</dbReference>
<keyword evidence="1" id="KW-1003">Cell membrane</keyword>
<evidence type="ECO:0000256" key="7">
    <source>
        <dbReference type="SAM" id="SignalP"/>
    </source>
</evidence>
<organism evidence="8 9">
    <name type="scientific">Nocardia tengchongensis</name>
    <dbReference type="NCBI Taxonomy" id="2055889"/>
    <lineage>
        <taxon>Bacteria</taxon>
        <taxon>Bacillati</taxon>
        <taxon>Actinomycetota</taxon>
        <taxon>Actinomycetes</taxon>
        <taxon>Mycobacteriales</taxon>
        <taxon>Nocardiaceae</taxon>
        <taxon>Nocardia</taxon>
    </lineage>
</organism>
<dbReference type="InterPro" id="IPR025971">
    <property type="entry name" value="LppP/LprE"/>
</dbReference>
<dbReference type="Proteomes" id="UP000683310">
    <property type="component" value="Chromosome"/>
</dbReference>
<keyword evidence="2 7" id="KW-0732">Signal</keyword>
<name>A0ABX8CM36_9NOCA</name>
<gene>
    <name evidence="8" type="ORF">KHQ06_31700</name>
</gene>
<dbReference type="PROSITE" id="PS51257">
    <property type="entry name" value="PROKAR_LIPOPROTEIN"/>
    <property type="match status" value="1"/>
</dbReference>
<feature type="signal peptide" evidence="7">
    <location>
        <begin position="1"/>
        <end position="18"/>
    </location>
</feature>
<accession>A0ABX8CM36</accession>
<evidence type="ECO:0000256" key="4">
    <source>
        <dbReference type="ARBA" id="ARBA00023139"/>
    </source>
</evidence>
<sequence>MKRIIGIAAAAAVSLAVAGCQDGATTTPGGEHLPATTVSAAESAPATAPAQSPESSQGNARPPADTAPATAANGQCVSLTSPVVTKALATLGGGVGGDGFYAESGTDAAVGSCPALLWVRAGTPHGTASSPWHIMLFNHDGYLGTATKRSTSYTSVVGSTGRTVQVQYRWLAGNDANCCPSGGPAVVTLTLGSDGQTVTPDRDFPAQAIAPK</sequence>
<dbReference type="Pfam" id="PF14041">
    <property type="entry name" value="Lipoprotein_21"/>
    <property type="match status" value="1"/>
</dbReference>
<evidence type="ECO:0000256" key="1">
    <source>
        <dbReference type="ARBA" id="ARBA00022475"/>
    </source>
</evidence>
<keyword evidence="9" id="KW-1185">Reference proteome</keyword>
<feature type="chain" id="PRO_5045384113" evidence="7">
    <location>
        <begin position="19"/>
        <end position="212"/>
    </location>
</feature>
<evidence type="ECO:0000313" key="8">
    <source>
        <dbReference type="EMBL" id="QVI20639.1"/>
    </source>
</evidence>
<protein>
    <submittedName>
        <fullName evidence="8">LppP/LprE family lipoprotein</fullName>
    </submittedName>
</protein>
<evidence type="ECO:0000256" key="3">
    <source>
        <dbReference type="ARBA" id="ARBA00023136"/>
    </source>
</evidence>
<evidence type="ECO:0000256" key="6">
    <source>
        <dbReference type="SAM" id="MobiDB-lite"/>
    </source>
</evidence>
<proteinExistence type="predicted"/>
<keyword evidence="5 8" id="KW-0449">Lipoprotein</keyword>
<keyword evidence="3" id="KW-0472">Membrane</keyword>
<dbReference type="RefSeq" id="WP_213556747.1">
    <property type="nucleotide sequence ID" value="NZ_JBHZDI010000099.1"/>
</dbReference>